<feature type="compositionally biased region" description="Gly residues" evidence="1">
    <location>
        <begin position="317"/>
        <end position="326"/>
    </location>
</feature>
<keyword evidence="2" id="KW-1133">Transmembrane helix</keyword>
<dbReference type="VEuPathDB" id="PlasmoDB:PVVCY_1104860"/>
<dbReference type="Pfam" id="PF06022">
    <property type="entry name" value="Cir_Bir_Yir"/>
    <property type="match status" value="1"/>
</dbReference>
<feature type="region of interest" description="Disordered" evidence="1">
    <location>
        <begin position="418"/>
        <end position="505"/>
    </location>
</feature>
<feature type="compositionally biased region" description="Polar residues" evidence="1">
    <location>
        <begin position="437"/>
        <end position="447"/>
    </location>
</feature>
<feature type="compositionally biased region" description="Pro residues" evidence="1">
    <location>
        <begin position="451"/>
        <end position="465"/>
    </location>
</feature>
<feature type="compositionally biased region" description="Low complexity" evidence="1">
    <location>
        <begin position="466"/>
        <end position="494"/>
    </location>
</feature>
<feature type="transmembrane region" description="Helical" evidence="2">
    <location>
        <begin position="639"/>
        <end position="659"/>
    </location>
</feature>
<keyword evidence="2" id="KW-0812">Transmembrane</keyword>
<reference evidence="3 4" key="1">
    <citation type="submission" date="2019-01" db="EMBL/GenBank/DDBJ databases">
        <authorList>
            <person name="Ramaprasad A."/>
        </authorList>
    </citation>
    <scope>NUCLEOTIDE SEQUENCE [LARGE SCALE GENOMIC DNA]</scope>
</reference>
<dbReference type="RefSeq" id="XP_037490667.1">
    <property type="nucleotide sequence ID" value="XM_037634582.1"/>
</dbReference>
<dbReference type="AlphaFoldDB" id="A0A449BVY6"/>
<dbReference type="EMBL" id="LR215067">
    <property type="protein sequence ID" value="VEV57594.1"/>
    <property type="molecule type" value="Genomic_DNA"/>
</dbReference>
<keyword evidence="2" id="KW-0472">Membrane</keyword>
<name>A0A449BVY6_PLAVN</name>
<gene>
    <name evidence="3" type="ORF">PVVCY_1104860</name>
</gene>
<dbReference type="GeneID" id="59893111"/>
<accession>A0A449BVY6</accession>
<sequence length="668" mass="75367">MPINSLKMNLYPYGQTLKMCEFLIKGDSYFKGKNVDTTKINKEISIKSYCSNDDCKTNEERINALTVYIYMKFKNSIRKTNYNKYDECFLMWVSDKLFRIHSKSKGKKDKTRYIDTIILKSAYEKYLKNHKVKLDYWELFDSIKGLKEAYLRYMAEFYLLLIRICKTVVDYKDNGAGSNNLSKYSDHCLTQYRSLYLSISECNSYLRLLNKLKGIYDDFRSYAIKKNPSNNNLEINLKKLTNPDGEEMDAVRYFKPYKITNKKCYSQKKKAGPPPLQSSSKKEPPPPQSEPPSSQKSQGGSNGQDPPNISDSSKKNTGGGGSGGDVNPGDGSNGSTSSTSEGSFDWGSSIFKFILNGAENLKKTSEFIHKNQEKVKEVTDKISNVYNDAKDNLKNVYDKSNKYLNNFISNVTSHLNSIGAPSKPDGNPSEPEKSINGRDSPSQLPSNSQPIMPPYPSPNPLPTSPQDPQLPSSPDPIQQKQPSPQPQPNTQQIPDVPAQVNQPNSQQIGQLVNSLSSNPNLKKTWNIFPTTWNGSGDCKPEIKFMNATLVCCTSKQCSLTGVSVTLILIPIILLIAYKCLSFGSSKKSEKKNMKRVIKLVDGNRKTKIIISSDDRIKRLKPVINSVGRKKDPLLNIYKLMQADPIPFINLFFLLIFFVYKRKSDCLEL</sequence>
<evidence type="ECO:0000313" key="4">
    <source>
        <dbReference type="Proteomes" id="UP000290582"/>
    </source>
</evidence>
<dbReference type="Proteomes" id="UP000290582">
    <property type="component" value="Chromosome PVVCY_11"/>
</dbReference>
<feature type="region of interest" description="Disordered" evidence="1">
    <location>
        <begin position="264"/>
        <end position="342"/>
    </location>
</feature>
<proteinExistence type="predicted"/>
<evidence type="ECO:0000256" key="1">
    <source>
        <dbReference type="SAM" id="MobiDB-lite"/>
    </source>
</evidence>
<dbReference type="OrthoDB" id="373300at2759"/>
<dbReference type="InterPro" id="IPR006477">
    <property type="entry name" value="Yir_bir_cir"/>
</dbReference>
<protein>
    <submittedName>
        <fullName evidence="3">PIR protein CIR protein</fullName>
    </submittedName>
</protein>
<evidence type="ECO:0000313" key="3">
    <source>
        <dbReference type="EMBL" id="VEV57594.1"/>
    </source>
</evidence>
<organism evidence="3 4">
    <name type="scientific">Plasmodium vinckei vinckei</name>
    <dbReference type="NCBI Taxonomy" id="54757"/>
    <lineage>
        <taxon>Eukaryota</taxon>
        <taxon>Sar</taxon>
        <taxon>Alveolata</taxon>
        <taxon>Apicomplexa</taxon>
        <taxon>Aconoidasida</taxon>
        <taxon>Haemosporida</taxon>
        <taxon>Plasmodiidae</taxon>
        <taxon>Plasmodium</taxon>
        <taxon>Plasmodium (Vinckeia)</taxon>
    </lineage>
</organism>
<feature type="transmembrane region" description="Helical" evidence="2">
    <location>
        <begin position="559"/>
        <end position="580"/>
    </location>
</feature>
<dbReference type="KEGG" id="pvv:PVVCY_1104860"/>
<evidence type="ECO:0000256" key="2">
    <source>
        <dbReference type="SAM" id="Phobius"/>
    </source>
</evidence>
<feature type="compositionally biased region" description="Low complexity" evidence="1">
    <location>
        <begin position="327"/>
        <end position="342"/>
    </location>
</feature>